<evidence type="ECO:0000313" key="10">
    <source>
        <dbReference type="Proteomes" id="UP001079672"/>
    </source>
</evidence>
<dbReference type="SUPFAM" id="SSF48576">
    <property type="entry name" value="Terpenoid synthases"/>
    <property type="match status" value="1"/>
</dbReference>
<evidence type="ECO:0000256" key="4">
    <source>
        <dbReference type="ARBA" id="ARBA00022723"/>
    </source>
</evidence>
<dbReference type="PANTHER" id="PTHR12001">
    <property type="entry name" value="GERANYLGERANYL PYROPHOSPHATE SYNTHASE"/>
    <property type="match status" value="1"/>
</dbReference>
<reference evidence="7" key="3">
    <citation type="submission" date="2022-12" db="EMBL/GenBank/DDBJ databases">
        <title>Development of a Multilocus Sequence Typing Scheme for Bacteroides fragilis Based on Whole Genome Sequencing Data and Clinical Application.</title>
        <authorList>
            <person name="Nielsen F.D."/>
            <person name="Justesen U.S."/>
        </authorList>
    </citation>
    <scope>NUCLEOTIDE SEQUENCE</scope>
    <source>
        <strain evidence="7">BF_AM_ODE_DK_2015_4</strain>
    </source>
</reference>
<keyword evidence="3 6" id="KW-0808">Transferase</keyword>
<accession>A0A081U6Z3</accession>
<proteinExistence type="inferred from homology"/>
<comment type="cofactor">
    <cofactor evidence="1">
        <name>Mg(2+)</name>
        <dbReference type="ChEBI" id="CHEBI:18420"/>
    </cofactor>
</comment>
<dbReference type="AlphaFoldDB" id="A0A081U6Z3"/>
<dbReference type="Gene3D" id="1.10.600.10">
    <property type="entry name" value="Farnesyl Diphosphate Synthase"/>
    <property type="match status" value="1"/>
</dbReference>
<evidence type="ECO:0000256" key="1">
    <source>
        <dbReference type="ARBA" id="ARBA00001946"/>
    </source>
</evidence>
<dbReference type="EMBL" id="JAPTZU010000006">
    <property type="protein sequence ID" value="MCZ2688334.1"/>
    <property type="molecule type" value="Genomic_DNA"/>
</dbReference>
<dbReference type="SFLD" id="SFLDG01017">
    <property type="entry name" value="Polyprenyl_Transferase_Like"/>
    <property type="match status" value="1"/>
</dbReference>
<dbReference type="CDD" id="cd00685">
    <property type="entry name" value="Trans_IPPS_HT"/>
    <property type="match status" value="1"/>
</dbReference>
<evidence type="ECO:0000313" key="9">
    <source>
        <dbReference type="Proteomes" id="UP000036847"/>
    </source>
</evidence>
<dbReference type="GO" id="GO:0046872">
    <property type="term" value="F:metal ion binding"/>
    <property type="evidence" value="ECO:0007669"/>
    <property type="project" value="UniProtKB-KW"/>
</dbReference>
<evidence type="ECO:0000313" key="7">
    <source>
        <dbReference type="EMBL" id="MCZ2688334.1"/>
    </source>
</evidence>
<sequence length="324" mass="36949">MYTAFQLLDKINSHISDIRFTRTPVGLYDPVKYVLSMGGKRIRPVLMLMAYNLYKEDVTSVYDPATAIEVYHNYTLLHDDLMDRADMRRGKTTVHKVWNDNTAILSGDAMMVLAYQYMASCSSEYLKEVMDLFSLTALEICEGQQMDMGFESRDDVKEEEYLEMIRLKTAVLLAASLKIGAILGGASREDAENLYDFGMQIGVAFQLQDDLLDVYGDSAVFGKNIGGDILCNKKTYMLIKALERADRNQLDELNRWLNATSFCAEEKIGAVTELYNQIGIKAVCENKMREYYTRAMTSLGAVSVIEDRKSELKKLMKHLMYREM</sequence>
<dbReference type="InterPro" id="IPR008949">
    <property type="entry name" value="Isoprenoid_synthase_dom_sf"/>
</dbReference>
<comment type="similarity">
    <text evidence="2 6">Belongs to the FPP/GGPP synthase family.</text>
</comment>
<organism evidence="7 10">
    <name type="scientific">Bacteroides fragilis</name>
    <dbReference type="NCBI Taxonomy" id="817"/>
    <lineage>
        <taxon>Bacteria</taxon>
        <taxon>Pseudomonadati</taxon>
        <taxon>Bacteroidota</taxon>
        <taxon>Bacteroidia</taxon>
        <taxon>Bacteroidales</taxon>
        <taxon>Bacteroidaceae</taxon>
        <taxon>Bacteroides</taxon>
    </lineage>
</organism>
<reference evidence="8 9" key="2">
    <citation type="submission" date="2019-03" db="EMBL/GenBank/DDBJ databases">
        <title>Complete genome assembly of MDR B. fragilis.</title>
        <authorList>
            <person name="Sydenham T.V."/>
            <person name="Hasman H."/>
            <person name="Justesen U.S."/>
        </authorList>
    </citation>
    <scope>NUCLEOTIDE SEQUENCE [LARGE SCALE GENOMIC DNA]</scope>
    <source>
        <strain evidence="8 9">DCMSKEJBY0001B</strain>
    </source>
</reference>
<dbReference type="Proteomes" id="UP000036847">
    <property type="component" value="Chromosome"/>
</dbReference>
<dbReference type="EMBL" id="CP036546">
    <property type="protein sequence ID" value="QCQ47409.1"/>
    <property type="molecule type" value="Genomic_DNA"/>
</dbReference>
<dbReference type="GO" id="GO:0008299">
    <property type="term" value="P:isoprenoid biosynthetic process"/>
    <property type="evidence" value="ECO:0007669"/>
    <property type="project" value="InterPro"/>
</dbReference>
<evidence type="ECO:0000313" key="8">
    <source>
        <dbReference type="EMBL" id="QCQ47409.1"/>
    </source>
</evidence>
<protein>
    <submittedName>
        <fullName evidence="7">Polyprenyl synthetase family protein</fullName>
    </submittedName>
</protein>
<dbReference type="PANTHER" id="PTHR12001:SF85">
    <property type="entry name" value="SHORT CHAIN ISOPRENYL DIPHOSPHATE SYNTHASE"/>
    <property type="match status" value="1"/>
</dbReference>
<reference evidence="8" key="1">
    <citation type="book" date="2014" name="THE 24TH EUROPEAN CONGRESS OF CLINICAL MICROBIOLOGY AND INFECTIOUS DISEASES" publisher="ECCMID 2014" city="Barcelona, Spain">
        <title>Identification of resistance genes in three multidrug-resistant Bacteroides fragilis isolates by whole genome sequencing.</title>
        <editorList>
            <person name="Unknown"/>
            <person name="A."/>
        </editorList>
        <authorList>
            <person name="Sydenham T.V."/>
            <person name="Hasman H."/>
            <person name="Wang M."/>
            <person name="Soki J."/>
            <person name="Nagy E."/>
            <person name="Justesen U.S."/>
        </authorList>
    </citation>
    <scope>NUCLEOTIDE SEQUENCE</scope>
    <source>
        <strain evidence="8">DCMSKEJBY0001B</strain>
    </source>
</reference>
<dbReference type="InterPro" id="IPR033749">
    <property type="entry name" value="Polyprenyl_synt_CS"/>
</dbReference>
<dbReference type="SFLD" id="SFLDS00005">
    <property type="entry name" value="Isoprenoid_Synthase_Type_I"/>
    <property type="match status" value="1"/>
</dbReference>
<dbReference type="InterPro" id="IPR000092">
    <property type="entry name" value="Polyprenyl_synt"/>
</dbReference>
<dbReference type="GeneID" id="99673024"/>
<dbReference type="RefSeq" id="WP_005808299.1">
    <property type="nucleotide sequence ID" value="NZ_CP036539.1"/>
</dbReference>
<dbReference type="GO" id="GO:0004659">
    <property type="term" value="F:prenyltransferase activity"/>
    <property type="evidence" value="ECO:0007669"/>
    <property type="project" value="InterPro"/>
</dbReference>
<keyword evidence="5" id="KW-0460">Magnesium</keyword>
<gene>
    <name evidence="8" type="ORF">EC80_022600</name>
    <name evidence="7" type="ORF">O1433_12580</name>
</gene>
<keyword evidence="4" id="KW-0479">Metal-binding</keyword>
<evidence type="ECO:0000256" key="6">
    <source>
        <dbReference type="RuleBase" id="RU004466"/>
    </source>
</evidence>
<dbReference type="OrthoDB" id="9805316at2"/>
<evidence type="ECO:0000256" key="3">
    <source>
        <dbReference type="ARBA" id="ARBA00022679"/>
    </source>
</evidence>
<dbReference type="Pfam" id="PF00348">
    <property type="entry name" value="polyprenyl_synt"/>
    <property type="match status" value="1"/>
</dbReference>
<evidence type="ECO:0000256" key="5">
    <source>
        <dbReference type="ARBA" id="ARBA00022842"/>
    </source>
</evidence>
<dbReference type="PROSITE" id="PS00723">
    <property type="entry name" value="POLYPRENYL_SYNTHASE_1"/>
    <property type="match status" value="1"/>
</dbReference>
<evidence type="ECO:0000256" key="2">
    <source>
        <dbReference type="ARBA" id="ARBA00006706"/>
    </source>
</evidence>
<name>A0A081U6Z3_BACFG</name>
<dbReference type="Proteomes" id="UP001079672">
    <property type="component" value="Unassembled WGS sequence"/>
</dbReference>
<dbReference type="PROSITE" id="PS00444">
    <property type="entry name" value="POLYPRENYL_SYNTHASE_2"/>
    <property type="match status" value="1"/>
</dbReference>